<dbReference type="InterPro" id="IPR011990">
    <property type="entry name" value="TPR-like_helical_dom_sf"/>
</dbReference>
<evidence type="ECO:0000256" key="4">
    <source>
        <dbReference type="ARBA" id="ARBA00022989"/>
    </source>
</evidence>
<dbReference type="InterPro" id="IPR026039">
    <property type="entry name" value="YfgM"/>
</dbReference>
<dbReference type="Pfam" id="PF09976">
    <property type="entry name" value="TPR_21"/>
    <property type="match status" value="1"/>
</dbReference>
<keyword evidence="2" id="KW-1003">Cell membrane</keyword>
<dbReference type="InterPro" id="IPR018704">
    <property type="entry name" value="SecYEG/CpoB_TPR"/>
</dbReference>
<dbReference type="PANTHER" id="PTHR38035:SF1">
    <property type="entry name" value="ANCILLARY SECYEG TRANSLOCON SUBUNIT"/>
    <property type="match status" value="1"/>
</dbReference>
<dbReference type="RefSeq" id="WP_205101964.1">
    <property type="nucleotide sequence ID" value="NZ_JACJJC010000003.1"/>
</dbReference>
<evidence type="ECO:0000313" key="12">
    <source>
        <dbReference type="Proteomes" id="UP000715095"/>
    </source>
</evidence>
<keyword evidence="5 9" id="KW-0472">Membrane</keyword>
<evidence type="ECO:0000256" key="6">
    <source>
        <dbReference type="ARBA" id="ARBA00023186"/>
    </source>
</evidence>
<comment type="similarity">
    <text evidence="7">Belongs to the YfgM family.</text>
</comment>
<evidence type="ECO:0000256" key="5">
    <source>
        <dbReference type="ARBA" id="ARBA00023136"/>
    </source>
</evidence>
<evidence type="ECO:0000259" key="10">
    <source>
        <dbReference type="Pfam" id="PF09976"/>
    </source>
</evidence>
<evidence type="ECO:0000256" key="7">
    <source>
        <dbReference type="ARBA" id="ARBA00024197"/>
    </source>
</evidence>
<keyword evidence="12" id="KW-1185">Reference proteome</keyword>
<organism evidence="11 12">
    <name type="scientific">Sutterella massiliensis</name>
    <dbReference type="NCBI Taxonomy" id="1816689"/>
    <lineage>
        <taxon>Bacteria</taxon>
        <taxon>Pseudomonadati</taxon>
        <taxon>Pseudomonadota</taxon>
        <taxon>Betaproteobacteria</taxon>
        <taxon>Burkholderiales</taxon>
        <taxon>Sutterellaceae</taxon>
        <taxon>Sutterella</taxon>
    </lineage>
</organism>
<evidence type="ECO:0000256" key="2">
    <source>
        <dbReference type="ARBA" id="ARBA00022475"/>
    </source>
</evidence>
<gene>
    <name evidence="11" type="ORF">H6A60_03200</name>
</gene>
<dbReference type="PIRSF" id="PIRSF006170">
    <property type="entry name" value="YfgM"/>
    <property type="match status" value="1"/>
</dbReference>
<keyword evidence="4 9" id="KW-1133">Transmembrane helix</keyword>
<comment type="caution">
    <text evidence="11">The sequence shown here is derived from an EMBL/GenBank/DDBJ whole genome shotgun (WGS) entry which is preliminary data.</text>
</comment>
<dbReference type="EMBL" id="JACJJC010000003">
    <property type="protein sequence ID" value="MBM6703503.1"/>
    <property type="molecule type" value="Genomic_DNA"/>
</dbReference>
<evidence type="ECO:0000256" key="8">
    <source>
        <dbReference type="ARBA" id="ARBA00024235"/>
    </source>
</evidence>
<dbReference type="SUPFAM" id="SSF48452">
    <property type="entry name" value="TPR-like"/>
    <property type="match status" value="1"/>
</dbReference>
<feature type="domain" description="Ancillary SecYEG translocon subunit/Cell division coordinator CpoB TPR" evidence="10">
    <location>
        <begin position="15"/>
        <end position="211"/>
    </location>
</feature>
<comment type="subcellular location">
    <subcellularLocation>
        <location evidence="1">Cell membrane</location>
        <topology evidence="1">Single-pass type II membrane protein</topology>
    </subcellularLocation>
</comment>
<sequence length="215" mass="23670">MAYDLQEQESIDQMKAWWDQWGTPITAAVCVVCLGFAAWNGWQWYQRNEAGKAAVAYAQLQQALVHNDAKNVSSLSTGLIDSYGTTIYAPMGALAAAQASLDAGDFTAAESRLKWVIESSKRPEYETLARVRLAGVYFDAGKLDEALKLVDEAKPEPRQVSLVLDRKGDILAAKGDIEGARKSWQEVLDRGAKEFRTDPILRVVEYKLGSLPAAD</sequence>
<evidence type="ECO:0000256" key="1">
    <source>
        <dbReference type="ARBA" id="ARBA00004401"/>
    </source>
</evidence>
<dbReference type="PANTHER" id="PTHR38035">
    <property type="entry name" value="UPF0070 PROTEIN YFGM"/>
    <property type="match status" value="1"/>
</dbReference>
<accession>A0ABS2DQ86</accession>
<proteinExistence type="inferred from homology"/>
<name>A0ABS2DQ86_9BURK</name>
<dbReference type="Proteomes" id="UP000715095">
    <property type="component" value="Unassembled WGS sequence"/>
</dbReference>
<reference evidence="11 12" key="1">
    <citation type="journal article" date="2021" name="Sci. Rep.">
        <title>The distribution of antibiotic resistance genes in chicken gut microbiota commensals.</title>
        <authorList>
            <person name="Juricova H."/>
            <person name="Matiasovicova J."/>
            <person name="Kubasova T."/>
            <person name="Cejkova D."/>
            <person name="Rychlik I."/>
        </authorList>
    </citation>
    <scope>NUCLEOTIDE SEQUENCE [LARGE SCALE GENOMIC DNA]</scope>
    <source>
        <strain evidence="11 12">An829</strain>
    </source>
</reference>
<evidence type="ECO:0000256" key="9">
    <source>
        <dbReference type="SAM" id="Phobius"/>
    </source>
</evidence>
<keyword evidence="6" id="KW-0143">Chaperone</keyword>
<evidence type="ECO:0000313" key="11">
    <source>
        <dbReference type="EMBL" id="MBM6703503.1"/>
    </source>
</evidence>
<keyword evidence="3 9" id="KW-0812">Transmembrane</keyword>
<protein>
    <recommendedName>
        <fullName evidence="8">Ancillary SecYEG translocon subunit</fullName>
    </recommendedName>
</protein>
<evidence type="ECO:0000256" key="3">
    <source>
        <dbReference type="ARBA" id="ARBA00022692"/>
    </source>
</evidence>
<dbReference type="Gene3D" id="1.25.40.10">
    <property type="entry name" value="Tetratricopeptide repeat domain"/>
    <property type="match status" value="1"/>
</dbReference>
<feature type="transmembrane region" description="Helical" evidence="9">
    <location>
        <begin position="21"/>
        <end position="42"/>
    </location>
</feature>